<dbReference type="InterPro" id="IPR011035">
    <property type="entry name" value="Ribosomal_bL25/Gln-tRNA_synth"/>
</dbReference>
<feature type="domain" description="Large ribosomal subunit protein bL25 L25" evidence="7">
    <location>
        <begin position="4"/>
        <end position="90"/>
    </location>
</feature>
<keyword evidence="10" id="KW-1185">Reference proteome</keyword>
<dbReference type="CDD" id="cd00495">
    <property type="entry name" value="Ribosomal_L25_TL5_CTC"/>
    <property type="match status" value="1"/>
</dbReference>
<dbReference type="GO" id="GO:0003735">
    <property type="term" value="F:structural constituent of ribosome"/>
    <property type="evidence" value="ECO:0007669"/>
    <property type="project" value="InterPro"/>
</dbReference>
<keyword evidence="4 5" id="KW-0687">Ribonucleoprotein</keyword>
<dbReference type="PANTHER" id="PTHR33284:SF1">
    <property type="entry name" value="RIBOSOMAL PROTEIN L25_GLN-TRNA SYNTHETASE, ANTI-CODON-BINDING DOMAIN-CONTAINING PROTEIN"/>
    <property type="match status" value="1"/>
</dbReference>
<dbReference type="EMBL" id="FQVM01000013">
    <property type="protein sequence ID" value="SHE83311.1"/>
    <property type="molecule type" value="Genomic_DNA"/>
</dbReference>
<evidence type="ECO:0000259" key="7">
    <source>
        <dbReference type="Pfam" id="PF01386"/>
    </source>
</evidence>
<dbReference type="OrthoDB" id="9790002at2"/>
<sequence>MENLKITKREKNSNHSAKKTRRKGNVPGVIYGKRFKNFLFEIGEIELNKSISHTGEHSIFNVELDGENKDVLIKELQRDPVSNRIIHIDLEEIEQNKNIISNVPIKFIGEDRVKKVGAVVQKEKETVKVNCPLDKLPKYLELNLKKGSIGSVYRLEDLEIGDEISIVEDLEGVIASISYQNKITEAID</sequence>
<comment type="similarity">
    <text evidence="5">Belongs to the bacterial ribosomal protein bL25 family. CTC subfamily.</text>
</comment>
<protein>
    <recommendedName>
        <fullName evidence="5">Large ribosomal subunit protein bL25</fullName>
    </recommendedName>
    <alternativeName>
        <fullName evidence="5">General stress protein CTC</fullName>
    </alternativeName>
</protein>
<dbReference type="STRING" id="1533.SAMN05443638_11350"/>
<evidence type="ECO:0000256" key="4">
    <source>
        <dbReference type="ARBA" id="ARBA00023274"/>
    </source>
</evidence>
<dbReference type="InterPro" id="IPR020056">
    <property type="entry name" value="Rbsml_bL25/Gln-tRNA_synth_N"/>
</dbReference>
<feature type="region of interest" description="Disordered" evidence="6">
    <location>
        <begin position="1"/>
        <end position="23"/>
    </location>
</feature>
<evidence type="ECO:0000256" key="3">
    <source>
        <dbReference type="ARBA" id="ARBA00022980"/>
    </source>
</evidence>
<dbReference type="AlphaFoldDB" id="A0A1M4WPS8"/>
<dbReference type="Gene3D" id="2.170.120.20">
    <property type="entry name" value="Ribosomal protein L25, beta domain"/>
    <property type="match status" value="1"/>
</dbReference>
<dbReference type="GO" id="GO:0006412">
    <property type="term" value="P:translation"/>
    <property type="evidence" value="ECO:0007669"/>
    <property type="project" value="UniProtKB-UniRule"/>
</dbReference>
<name>A0A1M4WPS8_9CLOT</name>
<dbReference type="InterPro" id="IPR037121">
    <property type="entry name" value="Ribosomal_bL25_C"/>
</dbReference>
<evidence type="ECO:0000256" key="6">
    <source>
        <dbReference type="SAM" id="MobiDB-lite"/>
    </source>
</evidence>
<dbReference type="InterPro" id="IPR020930">
    <property type="entry name" value="Ribosomal_uL5_bac-type"/>
</dbReference>
<dbReference type="NCBIfam" id="TIGR00731">
    <property type="entry name" value="bL25_bact_ctc"/>
    <property type="match status" value="1"/>
</dbReference>
<feature type="domain" description="Large ribosomal subunit protein bL25 beta" evidence="8">
    <location>
        <begin position="101"/>
        <end position="179"/>
    </location>
</feature>
<dbReference type="InterPro" id="IPR001021">
    <property type="entry name" value="Ribosomal_bL25_long"/>
</dbReference>
<gene>
    <name evidence="5" type="primary">rplY</name>
    <name evidence="5" type="synonym">ctc</name>
    <name evidence="9" type="ORF">SAMN05443638_11350</name>
</gene>
<evidence type="ECO:0000313" key="10">
    <source>
        <dbReference type="Proteomes" id="UP000184035"/>
    </source>
</evidence>
<evidence type="ECO:0000256" key="2">
    <source>
        <dbReference type="ARBA" id="ARBA00022884"/>
    </source>
</evidence>
<dbReference type="SUPFAM" id="SSF50715">
    <property type="entry name" value="Ribosomal protein L25-like"/>
    <property type="match status" value="1"/>
</dbReference>
<reference evidence="9 10" key="1">
    <citation type="submission" date="2016-11" db="EMBL/GenBank/DDBJ databases">
        <authorList>
            <person name="Jaros S."/>
            <person name="Januszkiewicz K."/>
            <person name="Wedrychowicz H."/>
        </authorList>
    </citation>
    <scope>NUCLEOTIDE SEQUENCE [LARGE SCALE GENOMIC DNA]</scope>
    <source>
        <strain evidence="9 10">DSM 2631</strain>
    </source>
</reference>
<dbReference type="InterPro" id="IPR020057">
    <property type="entry name" value="Ribosomal_bL25_b-dom"/>
</dbReference>
<dbReference type="GO" id="GO:0008097">
    <property type="term" value="F:5S rRNA binding"/>
    <property type="evidence" value="ECO:0007669"/>
    <property type="project" value="InterPro"/>
</dbReference>
<comment type="subunit">
    <text evidence="5">Part of the 50S ribosomal subunit; part of the 5S rRNA/L5/L18/L25 subcomplex. Contacts the 5S rRNA. Binds to the 5S rRNA independently of L5 and L18.</text>
</comment>
<evidence type="ECO:0000256" key="5">
    <source>
        <dbReference type="HAMAP-Rule" id="MF_01334"/>
    </source>
</evidence>
<keyword evidence="2 5" id="KW-0694">RNA-binding</keyword>
<accession>A0A1M4WPS8</accession>
<dbReference type="GO" id="GO:0022625">
    <property type="term" value="C:cytosolic large ribosomal subunit"/>
    <property type="evidence" value="ECO:0007669"/>
    <property type="project" value="TreeGrafter"/>
</dbReference>
<dbReference type="Pfam" id="PF14693">
    <property type="entry name" value="Ribosomal_TL5_C"/>
    <property type="match status" value="1"/>
</dbReference>
<dbReference type="HAMAP" id="MF_01334">
    <property type="entry name" value="Ribosomal_bL25_CTC"/>
    <property type="match status" value="1"/>
</dbReference>
<feature type="compositionally biased region" description="Basic and acidic residues" evidence="6">
    <location>
        <begin position="1"/>
        <end position="13"/>
    </location>
</feature>
<proteinExistence type="inferred from homology"/>
<dbReference type="InterPro" id="IPR029751">
    <property type="entry name" value="Ribosomal_L25_dom"/>
</dbReference>
<comment type="function">
    <text evidence="5">This is one of the proteins that binds to the 5S RNA in the ribosome where it forms part of the central protuberance.</text>
</comment>
<evidence type="ECO:0000256" key="1">
    <source>
        <dbReference type="ARBA" id="ARBA00022730"/>
    </source>
</evidence>
<dbReference type="Gene3D" id="2.40.240.10">
    <property type="entry name" value="Ribosomal Protein L25, Chain P"/>
    <property type="match status" value="1"/>
</dbReference>
<evidence type="ECO:0000259" key="8">
    <source>
        <dbReference type="Pfam" id="PF14693"/>
    </source>
</evidence>
<evidence type="ECO:0000313" key="9">
    <source>
        <dbReference type="EMBL" id="SHE83311.1"/>
    </source>
</evidence>
<keyword evidence="3 5" id="KW-0689">Ribosomal protein</keyword>
<dbReference type="PANTHER" id="PTHR33284">
    <property type="entry name" value="RIBOSOMAL PROTEIN L25/GLN-TRNA SYNTHETASE, ANTI-CODON-BINDING DOMAIN-CONTAINING PROTEIN"/>
    <property type="match status" value="1"/>
</dbReference>
<dbReference type="RefSeq" id="WP_072895980.1">
    <property type="nucleotide sequence ID" value="NZ_FQVM01000013.1"/>
</dbReference>
<keyword evidence="1 5" id="KW-0699">rRNA-binding</keyword>
<dbReference type="Proteomes" id="UP000184035">
    <property type="component" value="Unassembled WGS sequence"/>
</dbReference>
<dbReference type="Pfam" id="PF01386">
    <property type="entry name" value="Ribosomal_L25p"/>
    <property type="match status" value="1"/>
</dbReference>
<organism evidence="9 10">
    <name type="scientific">Clostridium fallax</name>
    <dbReference type="NCBI Taxonomy" id="1533"/>
    <lineage>
        <taxon>Bacteria</taxon>
        <taxon>Bacillati</taxon>
        <taxon>Bacillota</taxon>
        <taxon>Clostridia</taxon>
        <taxon>Eubacteriales</taxon>
        <taxon>Clostridiaceae</taxon>
        <taxon>Clostridium</taxon>
    </lineage>
</organism>